<accession>A0A5J9VSX6</accession>
<evidence type="ECO:0000259" key="1">
    <source>
        <dbReference type="Pfam" id="PF03478"/>
    </source>
</evidence>
<sequence>MTMANWSTLPADLLRRVGDCLLATSDIDFYMDMRAVCHDWRTATVDPRADSAAAVDPRFRPRLWVMLDEESKADGDDARLFVSLSTGCFLRRRVPLLRDNVLVAATSDGLLVIGERKYPHAAGVLNPFTGSLLRFAAPIPSKGRVIAAVADYDPTLLFVFDIGSRSYGGEVTCADPTSECFFEEYINPLRFDLASIVSHAGHVYMADELTGEVVRSAGTGELFPDGELSLQIEAGVPPRVEGTPIWVPGSYTCLVDSASELLLVRRIPQWAQTVMEVFRVDVERKTLEPVKNIGGRALFIGERCLSVETNMFPSIDSNCIYYSTGLQPLGDAMYRHDLMDGKEEKISGVLMPNSDSYNARPFSLVQVLLTYCSVLPDVQAQLQRIHKELGWKVNSELNHFLEDMVLQRICRDDFL</sequence>
<organism evidence="2 3">
    <name type="scientific">Eragrostis curvula</name>
    <name type="common">weeping love grass</name>
    <dbReference type="NCBI Taxonomy" id="38414"/>
    <lineage>
        <taxon>Eukaryota</taxon>
        <taxon>Viridiplantae</taxon>
        <taxon>Streptophyta</taxon>
        <taxon>Embryophyta</taxon>
        <taxon>Tracheophyta</taxon>
        <taxon>Spermatophyta</taxon>
        <taxon>Magnoliopsida</taxon>
        <taxon>Liliopsida</taxon>
        <taxon>Poales</taxon>
        <taxon>Poaceae</taxon>
        <taxon>PACMAD clade</taxon>
        <taxon>Chloridoideae</taxon>
        <taxon>Eragrostideae</taxon>
        <taxon>Eragrostidinae</taxon>
        <taxon>Eragrostis</taxon>
    </lineage>
</organism>
<name>A0A5J9VSX6_9POAL</name>
<dbReference type="Gramene" id="TVU38938">
    <property type="protein sequence ID" value="TVU38938"/>
    <property type="gene ID" value="EJB05_12335"/>
</dbReference>
<feature type="non-terminal residue" evidence="2">
    <location>
        <position position="1"/>
    </location>
</feature>
<evidence type="ECO:0000313" key="3">
    <source>
        <dbReference type="Proteomes" id="UP000324897"/>
    </source>
</evidence>
<dbReference type="PANTHER" id="PTHR33165:SF35">
    <property type="entry name" value="DUF295 DOMAIN-CONTAINING PROTEIN"/>
    <property type="match status" value="1"/>
</dbReference>
<dbReference type="AlphaFoldDB" id="A0A5J9VSX6"/>
<comment type="caution">
    <text evidence="2">The sequence shown here is derived from an EMBL/GenBank/DDBJ whole genome shotgun (WGS) entry which is preliminary data.</text>
</comment>
<protein>
    <recommendedName>
        <fullName evidence="1">KIB1-4 beta-propeller domain-containing protein</fullName>
    </recommendedName>
</protein>
<reference evidence="2 3" key="1">
    <citation type="journal article" date="2019" name="Sci. Rep.">
        <title>A high-quality genome of Eragrostis curvula grass provides insights into Poaceae evolution and supports new strategies to enhance forage quality.</title>
        <authorList>
            <person name="Carballo J."/>
            <person name="Santos B.A.C.M."/>
            <person name="Zappacosta D."/>
            <person name="Garbus I."/>
            <person name="Selva J.P."/>
            <person name="Gallo C.A."/>
            <person name="Diaz A."/>
            <person name="Albertini E."/>
            <person name="Caccamo M."/>
            <person name="Echenique V."/>
        </authorList>
    </citation>
    <scope>NUCLEOTIDE SEQUENCE [LARGE SCALE GENOMIC DNA]</scope>
    <source>
        <strain evidence="3">cv. Victoria</strain>
        <tissue evidence="2">Leaf</tissue>
    </source>
</reference>
<dbReference type="EMBL" id="RWGY01000007">
    <property type="protein sequence ID" value="TVU38938.1"/>
    <property type="molecule type" value="Genomic_DNA"/>
</dbReference>
<proteinExistence type="predicted"/>
<dbReference type="InterPro" id="IPR005174">
    <property type="entry name" value="KIB1-4_b-propeller"/>
</dbReference>
<feature type="domain" description="KIB1-4 beta-propeller" evidence="1">
    <location>
        <begin position="81"/>
        <end position="334"/>
    </location>
</feature>
<gene>
    <name evidence="2" type="ORF">EJB05_12335</name>
</gene>
<dbReference type="Pfam" id="PF03478">
    <property type="entry name" value="Beta-prop_KIB1-4"/>
    <property type="match status" value="1"/>
</dbReference>
<dbReference type="PANTHER" id="PTHR33165">
    <property type="entry name" value="F-BOX DOMAIN CONTAINING PROTEIN-LIKE-RELATED"/>
    <property type="match status" value="1"/>
</dbReference>
<dbReference type="Proteomes" id="UP000324897">
    <property type="component" value="Chromosome 4"/>
</dbReference>
<keyword evidence="3" id="KW-1185">Reference proteome</keyword>
<dbReference type="OrthoDB" id="692212at2759"/>
<evidence type="ECO:0000313" key="2">
    <source>
        <dbReference type="EMBL" id="TVU38938.1"/>
    </source>
</evidence>